<evidence type="ECO:0000256" key="1">
    <source>
        <dbReference type="ARBA" id="ARBA00004141"/>
    </source>
</evidence>
<reference evidence="10" key="1">
    <citation type="journal article" date="2022" name="bioRxiv">
        <title>Genomics of Preaxostyla Flagellates Illuminates Evolutionary Transitions and the Path Towards Mitochondrial Loss.</title>
        <authorList>
            <person name="Novak L.V.F."/>
            <person name="Treitli S.C."/>
            <person name="Pyrih J."/>
            <person name="Halakuc P."/>
            <person name="Pipaliya S.V."/>
            <person name="Vacek V."/>
            <person name="Brzon O."/>
            <person name="Soukal P."/>
            <person name="Eme L."/>
            <person name="Dacks J.B."/>
            <person name="Karnkowska A."/>
            <person name="Elias M."/>
            <person name="Hampl V."/>
        </authorList>
    </citation>
    <scope>NUCLEOTIDE SEQUENCE</scope>
    <source>
        <strain evidence="10">RCP-MX</strain>
    </source>
</reference>
<dbReference type="EMBL" id="JAPMOS010000016">
    <property type="protein sequence ID" value="KAJ4459848.1"/>
    <property type="molecule type" value="Genomic_DNA"/>
</dbReference>
<keyword evidence="11" id="KW-1185">Reference proteome</keyword>
<evidence type="ECO:0000259" key="9">
    <source>
        <dbReference type="Pfam" id="PF06664"/>
    </source>
</evidence>
<evidence type="ECO:0000256" key="6">
    <source>
        <dbReference type="ARBA" id="ARBA00023136"/>
    </source>
</evidence>
<comment type="similarity">
    <text evidence="2">Belongs to the DCC1 family.</text>
</comment>
<feature type="compositionally biased region" description="Polar residues" evidence="7">
    <location>
        <begin position="200"/>
        <end position="227"/>
    </location>
</feature>
<evidence type="ECO:0000256" key="7">
    <source>
        <dbReference type="SAM" id="MobiDB-lite"/>
    </source>
</evidence>
<feature type="domain" description="Wntless-like transmembrane" evidence="9">
    <location>
        <begin position="675"/>
        <end position="909"/>
    </location>
</feature>
<evidence type="ECO:0000256" key="8">
    <source>
        <dbReference type="SAM" id="Phobius"/>
    </source>
</evidence>
<feature type="transmembrane region" description="Helical" evidence="8">
    <location>
        <begin position="743"/>
        <end position="771"/>
    </location>
</feature>
<dbReference type="Proteomes" id="UP001141327">
    <property type="component" value="Unassembled WGS sequence"/>
</dbReference>
<keyword evidence="3 8" id="KW-0812">Transmembrane</keyword>
<feature type="transmembrane region" description="Helical" evidence="8">
    <location>
        <begin position="855"/>
        <end position="876"/>
    </location>
</feature>
<dbReference type="PANTHER" id="PTHR13395:SF6">
    <property type="entry name" value="SISTER CHROMATID COHESION PROTEIN DCC1"/>
    <property type="match status" value="1"/>
</dbReference>
<feature type="transmembrane region" description="Helical" evidence="8">
    <location>
        <begin position="715"/>
        <end position="737"/>
    </location>
</feature>
<feature type="transmembrane region" description="Helical" evidence="8">
    <location>
        <begin position="783"/>
        <end position="802"/>
    </location>
</feature>
<feature type="transmembrane region" description="Helical" evidence="8">
    <location>
        <begin position="684"/>
        <end position="703"/>
    </location>
</feature>
<sequence length="946" mass="103086">MDFAHSSEYSIVFGDTYTKGSNFRLFEVSEALLAEFAKNEVVIKGTSGEEATVCTSNKTFSVRRLDSSNLTILLDTAQSQTVPVDPSEADTFAFASQAPSVCTRVPAVGNVSCLYEMRPTIPRFERMHQLLEATAFKATTTPPVPLNPAPSSTQGHSPEGQAPLSPEICPMKQPTAENEHIPSPPSPSPSGPRSLSSMSTVPMASTSAHGSVQKSTPPNVAAPSSSGPADVDSGAPSARPSPPRSPLLIPARGMPKAATAIVEGSGGPGSQPPPTRTGPSPPAAPTLEDLEKVAQASRAELLQELRRIGAFEHEGSYWVLDRGLEFDTMDMLLDVVVAEGMPLDAVPYARCCAALPETAPVAILQVLRKYGHLKGSVPHPRIPHPTSVRSHHTFLCFRAEECGDTYSLPPASVAAFRAEQILQQSSRMMLDEFMTVWAQCLPPGVEAAPTILKGIAVVDGLGAASFVRYLPASRLPLEPGARFAKLFTTREKWTHDEIDPYLQDLLPWEHDLNALLGRYTRFFRNPDGKDRAGILGPDPETSLHLSRQGAFGSADSITTSLVFGPFARVNQQLTVLVNVSSLRPLSRVFQAQFTSVILDASPTGMPNETWTHVAQETSFVRDLRCDPTTMECGPAWLFTVLSLDYPYYRVHFTMTIPGVVGTLGAVGFEQVTAKASFTWFELFMRYWVFFCVLLVLVAFYYAMRPYAIWFEEQKWTALLLWALLCYVNPFWGLHIVFQGAATVISYMLSLYFLTILFLAWLVLMGNLVVPFPERTKRFWMPRLMLAIVFFAVGTTVAVWARTNPPFSNIYHDRTAFWVFACLLGALLTLYAGWLAVLLVRVLCNRGTIAKKVRRFGVLGLESLVVVGLLIGGIVSSGLDAFFNTSVDFLYYQALFALYVGSLAYLLSPPKARSALDVLAVPSPSPSLGTSFQGTTGAAAGTLISSI</sequence>
<dbReference type="Pfam" id="PF06664">
    <property type="entry name" value="WLS-like_TM"/>
    <property type="match status" value="1"/>
</dbReference>
<evidence type="ECO:0000256" key="2">
    <source>
        <dbReference type="ARBA" id="ARBA00007017"/>
    </source>
</evidence>
<dbReference type="InterPro" id="IPR047843">
    <property type="entry name" value="WLS-like_TM"/>
</dbReference>
<keyword evidence="5 8" id="KW-1133">Transmembrane helix</keyword>
<protein>
    <submittedName>
        <fullName evidence="10">Sister chromatid cohesion protein DCC1</fullName>
    </submittedName>
</protein>
<feature type="transmembrane region" description="Helical" evidence="8">
    <location>
        <begin position="888"/>
        <end position="906"/>
    </location>
</feature>
<dbReference type="Pfam" id="PF09724">
    <property type="entry name" value="Dcc1"/>
    <property type="match status" value="2"/>
</dbReference>
<organism evidence="10 11">
    <name type="scientific">Paratrimastix pyriformis</name>
    <dbReference type="NCBI Taxonomy" id="342808"/>
    <lineage>
        <taxon>Eukaryota</taxon>
        <taxon>Metamonada</taxon>
        <taxon>Preaxostyla</taxon>
        <taxon>Paratrimastigidae</taxon>
        <taxon>Paratrimastix</taxon>
    </lineage>
</organism>
<comment type="subcellular location">
    <subcellularLocation>
        <location evidence="1">Membrane</location>
        <topology evidence="1">Multi-pass membrane protein</topology>
    </subcellularLocation>
</comment>
<evidence type="ECO:0000256" key="4">
    <source>
        <dbReference type="ARBA" id="ARBA00022705"/>
    </source>
</evidence>
<evidence type="ECO:0000313" key="10">
    <source>
        <dbReference type="EMBL" id="KAJ4459848.1"/>
    </source>
</evidence>
<gene>
    <name evidence="10" type="ORF">PAPYR_3895</name>
</gene>
<name>A0ABQ8UM11_9EUKA</name>
<evidence type="ECO:0000313" key="11">
    <source>
        <dbReference type="Proteomes" id="UP001141327"/>
    </source>
</evidence>
<feature type="region of interest" description="Disordered" evidence="7">
    <location>
        <begin position="138"/>
        <end position="285"/>
    </location>
</feature>
<dbReference type="PANTHER" id="PTHR13395">
    <property type="entry name" value="SISTER CHROMATID COHESION PROTEIN DCC1-RELATED"/>
    <property type="match status" value="1"/>
</dbReference>
<feature type="compositionally biased region" description="Pro residues" evidence="7">
    <location>
        <begin position="270"/>
        <end position="284"/>
    </location>
</feature>
<evidence type="ECO:0000256" key="3">
    <source>
        <dbReference type="ARBA" id="ARBA00022692"/>
    </source>
</evidence>
<dbReference type="InterPro" id="IPR019128">
    <property type="entry name" value="Dcc1"/>
</dbReference>
<feature type="transmembrane region" description="Helical" evidence="8">
    <location>
        <begin position="814"/>
        <end position="843"/>
    </location>
</feature>
<accession>A0ABQ8UM11</accession>
<evidence type="ECO:0000256" key="5">
    <source>
        <dbReference type="ARBA" id="ARBA00022989"/>
    </source>
</evidence>
<keyword evidence="4" id="KW-0235">DNA replication</keyword>
<comment type="caution">
    <text evidence="10">The sequence shown here is derived from an EMBL/GenBank/DDBJ whole genome shotgun (WGS) entry which is preliminary data.</text>
</comment>
<keyword evidence="6 8" id="KW-0472">Membrane</keyword>
<proteinExistence type="inferred from homology"/>